<evidence type="ECO:0000313" key="4">
    <source>
        <dbReference type="Proteomes" id="UP001295423"/>
    </source>
</evidence>
<gene>
    <name evidence="3" type="ORF">CYCCA115_LOCUS8422</name>
</gene>
<dbReference type="GO" id="GO:0005737">
    <property type="term" value="C:cytoplasm"/>
    <property type="evidence" value="ECO:0007669"/>
    <property type="project" value="TreeGrafter"/>
</dbReference>
<proteinExistence type="predicted"/>
<dbReference type="SUPFAM" id="SSF51905">
    <property type="entry name" value="FAD/NAD(P)-binding domain"/>
    <property type="match status" value="1"/>
</dbReference>
<dbReference type="Proteomes" id="UP001295423">
    <property type="component" value="Unassembled WGS sequence"/>
</dbReference>
<feature type="compositionally biased region" description="Basic and acidic residues" evidence="1">
    <location>
        <begin position="578"/>
        <end position="592"/>
    </location>
</feature>
<feature type="region of interest" description="Disordered" evidence="1">
    <location>
        <begin position="578"/>
        <end position="604"/>
    </location>
</feature>
<dbReference type="Gene3D" id="3.50.50.60">
    <property type="entry name" value="FAD/NAD(P)-binding domain"/>
    <property type="match status" value="1"/>
</dbReference>
<feature type="region of interest" description="Disordered" evidence="1">
    <location>
        <begin position="155"/>
        <end position="174"/>
    </location>
</feature>
<keyword evidence="4" id="KW-1185">Reference proteome</keyword>
<sequence length="620" mass="67537">MAPSQSGIGWMLSSLWPTGSSHGSIRHHSSSTSAAITNNNEKPAAVRIGIVGGGIMGITVANSLIESLQKKNDPRLPNLQIIMLEGDHQGGGGMTEFNQNKHGPDWKAATARNANTIAVGASMHVLSTRPLVYSLLSNGIKDAIGSLQRQLFGQSNNTSAEASNKATKTNHSNPELFAKPPPFFAVKPYYCLGPPATWNERLAFVNFGLHFWYTALVHGGRTDAKARAQTLVQLAKATRHKFVQEIAPKHGCTSNWYAEGLLSVHRTEQAAQHALDECHEYGLPARKLSWDEAIQREPRLQRLPIDSLYAVLRPLDIAANCEQYTRLLLDKCQQYHNDDDDNDNGGVHFDYSSDRGKVTRIDYDANDDGSNGTYTIQQESGRSTQVDVVVLAAGAETPLLAQTLGVASQIPTYPLRGFSYTAVVAKLRSWGHHHSSSNQLLQSAIAMDNLYMSSVKPWMARLTGFGELAGFQRQQQERQAAAPSEAPRVLNQYAQALFGDIAPDKINIAPETAIPCLRPMSPDDLPIVGALVGRTNGGKKMKGLFVHTGHGTLGWTTAYATADCCAQDILDYLLLPPEKKDGDDSSPSDKKAPFSLPDGSTLDRKLISPSRFQFGWFASP</sequence>
<feature type="domain" description="FAD dependent oxidoreductase" evidence="2">
    <location>
        <begin position="213"/>
        <end position="566"/>
    </location>
</feature>
<accession>A0AAD2FLX4</accession>
<dbReference type="PANTHER" id="PTHR13847">
    <property type="entry name" value="SARCOSINE DEHYDROGENASE-RELATED"/>
    <property type="match status" value="1"/>
</dbReference>
<reference evidence="3" key="1">
    <citation type="submission" date="2023-08" db="EMBL/GenBank/DDBJ databases">
        <authorList>
            <person name="Audoor S."/>
            <person name="Bilcke G."/>
        </authorList>
    </citation>
    <scope>NUCLEOTIDE SEQUENCE</scope>
</reference>
<evidence type="ECO:0000259" key="2">
    <source>
        <dbReference type="Pfam" id="PF01266"/>
    </source>
</evidence>
<name>A0AAD2FLX4_9STRA</name>
<dbReference type="InterPro" id="IPR036188">
    <property type="entry name" value="FAD/NAD-bd_sf"/>
</dbReference>
<dbReference type="EMBL" id="CAKOGP040001113">
    <property type="protein sequence ID" value="CAJ1943403.1"/>
    <property type="molecule type" value="Genomic_DNA"/>
</dbReference>
<dbReference type="Gene3D" id="3.30.9.10">
    <property type="entry name" value="D-Amino Acid Oxidase, subunit A, domain 2"/>
    <property type="match status" value="1"/>
</dbReference>
<evidence type="ECO:0000313" key="3">
    <source>
        <dbReference type="EMBL" id="CAJ1943403.1"/>
    </source>
</evidence>
<comment type="caution">
    <text evidence="3">The sequence shown here is derived from an EMBL/GenBank/DDBJ whole genome shotgun (WGS) entry which is preliminary data.</text>
</comment>
<dbReference type="InterPro" id="IPR006076">
    <property type="entry name" value="FAD-dep_OxRdtase"/>
</dbReference>
<feature type="compositionally biased region" description="Polar residues" evidence="1">
    <location>
        <begin position="155"/>
        <end position="173"/>
    </location>
</feature>
<evidence type="ECO:0000256" key="1">
    <source>
        <dbReference type="SAM" id="MobiDB-lite"/>
    </source>
</evidence>
<organism evidence="3 4">
    <name type="scientific">Cylindrotheca closterium</name>
    <dbReference type="NCBI Taxonomy" id="2856"/>
    <lineage>
        <taxon>Eukaryota</taxon>
        <taxon>Sar</taxon>
        <taxon>Stramenopiles</taxon>
        <taxon>Ochrophyta</taxon>
        <taxon>Bacillariophyta</taxon>
        <taxon>Bacillariophyceae</taxon>
        <taxon>Bacillariophycidae</taxon>
        <taxon>Bacillariales</taxon>
        <taxon>Bacillariaceae</taxon>
        <taxon>Cylindrotheca</taxon>
    </lineage>
</organism>
<dbReference type="Pfam" id="PF01266">
    <property type="entry name" value="DAO"/>
    <property type="match status" value="1"/>
</dbReference>
<dbReference type="AlphaFoldDB" id="A0AAD2FLX4"/>
<protein>
    <recommendedName>
        <fullName evidence="2">FAD dependent oxidoreductase domain-containing protein</fullName>
    </recommendedName>
</protein>
<dbReference type="PANTHER" id="PTHR13847:SF150">
    <property type="entry name" value="OXIDOREDUCTASE TDA3-RELATED"/>
    <property type="match status" value="1"/>
</dbReference>